<dbReference type="AlphaFoldDB" id="A0A1N6TPS5"/>
<evidence type="ECO:0000256" key="1">
    <source>
        <dbReference type="SAM" id="Phobius"/>
    </source>
</evidence>
<reference evidence="4" key="1">
    <citation type="submission" date="2017-01" db="EMBL/GenBank/DDBJ databases">
        <authorList>
            <person name="Varghese N."/>
            <person name="Submissions S."/>
        </authorList>
    </citation>
    <scope>NUCLEOTIDE SEQUENCE [LARGE SCALE GENOMIC DNA]</scope>
    <source>
        <strain evidence="4">DM9</strain>
    </source>
</reference>
<sequence>MENLDNYTGRAKDAHSMNKLLGLWRYAMVLVAFFMFMLNSVYGQKTPPNPGIGATVAGFEVDGDFKPGEHKIFPNIANGQDWQSVIKCGPNQFKYDFVNRSLWIQDGNSGSASLVPETDIFGGTSNKNGDHIGEGQSPYTIASKSGGPQKNDITNVYLHTKEFENPETGKLETWLFFGAETRSTDGTSYLDFEYNQAGVEIKDGKLVGAGEYGGRTAKNGTSGDFILIVNYSGGGSRPTIAAREWLQDGGGSWSAERNISTKGAYVVINTIDVGTLCPNSGFASNGAASNTTAALQFMEGAINLSELGLVDDPCDPEATMTVKTRSSDSFTAELKDLTFGKFQVVPTPVAVVNNIAPLCIDPSGTTVFNVSGTYSNGTPKWTVTGGTLIDPKYNADGTATAQVSVEGSNEATVTLTTNPLVAGCDPTTNSKKAVVNPLPGAEATGGKLTCTVLSVQLKSKATRAGVGAVTYLWTGPGITTENKNEQNPTVSVAGDYKVVITETANGCTSEATAKVDEDIAKPGAEATGGKLTCTVLSVQLKSKATRAGVGAVTYLWTGPGITTENKNEQNPTVSVAGDYKVVITETANGCTSEATAKVDEDIAKPIAKAVGGALDCVTGKVTLNGSGSSEGSNFTYLWATLDGNIVSGEETLYPVVDKVGTYILTVTNTDNGCTETAQASVTPAVNCGVAEGCTPGYWKNRKNSWNTVTYVNQQGNTVTMDVKACVQVAAGITIKGELANAAFHTVFGLNKTVVNDRLGLAKKETLTLIQALNLGDGSGFTQLGRAGTAALLNSCAFNNYALGADPAITSASIILAVRAEFNENDRAGALDLAAQYDDYNNNSLCLLNNSSLSSSSVSTLQGLDLAEVNQLRAYPTPFTDKAVIEFTVAQDENFSMRLYDMRGALVRELRSGEAKAGMVNTVEVDGGGLPEGLYIARMVSDSGTKTVKLLKKE</sequence>
<dbReference type="OrthoDB" id="886536at2"/>
<keyword evidence="4" id="KW-1185">Reference proteome</keyword>
<dbReference type="EMBL" id="FTNM01000001">
    <property type="protein sequence ID" value="SIQ55264.1"/>
    <property type="molecule type" value="Genomic_DNA"/>
</dbReference>
<dbReference type="InterPro" id="IPR035986">
    <property type="entry name" value="PKD_dom_sf"/>
</dbReference>
<dbReference type="Pfam" id="PF18962">
    <property type="entry name" value="Por_Secre_tail"/>
    <property type="match status" value="1"/>
</dbReference>
<evidence type="ECO:0000259" key="2">
    <source>
        <dbReference type="Pfam" id="PF18962"/>
    </source>
</evidence>
<keyword evidence="1" id="KW-0472">Membrane</keyword>
<keyword evidence="1" id="KW-0812">Transmembrane</keyword>
<dbReference type="Gene3D" id="2.60.40.10">
    <property type="entry name" value="Immunoglobulins"/>
    <property type="match status" value="3"/>
</dbReference>
<feature type="transmembrane region" description="Helical" evidence="1">
    <location>
        <begin position="21"/>
        <end position="42"/>
    </location>
</feature>
<feature type="domain" description="Secretion system C-terminal sorting" evidence="2">
    <location>
        <begin position="874"/>
        <end position="949"/>
    </location>
</feature>
<dbReference type="STRING" id="1077936.SAMN05421545_0438"/>
<keyword evidence="1" id="KW-1133">Transmembrane helix</keyword>
<dbReference type="InterPro" id="IPR026444">
    <property type="entry name" value="Secre_tail"/>
</dbReference>
<gene>
    <name evidence="3" type="ORF">SAMN05421545_0438</name>
</gene>
<proteinExistence type="predicted"/>
<accession>A0A1N6TPS5</accession>
<protein>
    <submittedName>
        <fullName evidence="3">Por secretion system C-terminal sorting domain-containing protein</fullName>
    </submittedName>
</protein>
<dbReference type="SUPFAM" id="SSF49299">
    <property type="entry name" value="PKD domain"/>
    <property type="match status" value="1"/>
</dbReference>
<name>A0A1N6TPS5_9BACT</name>
<dbReference type="RefSeq" id="WP_083674052.1">
    <property type="nucleotide sequence ID" value="NZ_FTNM01000001.1"/>
</dbReference>
<dbReference type="Proteomes" id="UP000185924">
    <property type="component" value="Unassembled WGS sequence"/>
</dbReference>
<organism evidence="3 4">
    <name type="scientific">Pontibacter lucknowensis</name>
    <dbReference type="NCBI Taxonomy" id="1077936"/>
    <lineage>
        <taxon>Bacteria</taxon>
        <taxon>Pseudomonadati</taxon>
        <taxon>Bacteroidota</taxon>
        <taxon>Cytophagia</taxon>
        <taxon>Cytophagales</taxon>
        <taxon>Hymenobacteraceae</taxon>
        <taxon>Pontibacter</taxon>
    </lineage>
</organism>
<evidence type="ECO:0000313" key="4">
    <source>
        <dbReference type="Proteomes" id="UP000185924"/>
    </source>
</evidence>
<dbReference type="InterPro" id="IPR013783">
    <property type="entry name" value="Ig-like_fold"/>
</dbReference>
<evidence type="ECO:0000313" key="3">
    <source>
        <dbReference type="EMBL" id="SIQ55264.1"/>
    </source>
</evidence>
<dbReference type="NCBIfam" id="TIGR04183">
    <property type="entry name" value="Por_Secre_tail"/>
    <property type="match status" value="1"/>
</dbReference>